<dbReference type="AlphaFoldDB" id="A0AAV4VFY2"/>
<reference evidence="1 2" key="1">
    <citation type="submission" date="2021-06" db="EMBL/GenBank/DDBJ databases">
        <title>Caerostris darwini draft genome.</title>
        <authorList>
            <person name="Kono N."/>
            <person name="Arakawa K."/>
        </authorList>
    </citation>
    <scope>NUCLEOTIDE SEQUENCE [LARGE SCALE GENOMIC DNA]</scope>
</reference>
<gene>
    <name evidence="1" type="ORF">CDAR_209191</name>
</gene>
<sequence>MSEMRFAGRREISLFLGARDYGVISRVLSRRSPGVREVQVSGPSAVLEGIWTSNSEDRNRQILCKELFFELFTVAEHFLLPSALHRGEMEINIPSTGNGGDEVRLQTRDLCFLGERLGRDLSCLIETLARSEGASGLWAFRSSGGDLDIDMGKKC</sequence>
<name>A0AAV4VFY2_9ARAC</name>
<evidence type="ECO:0000313" key="2">
    <source>
        <dbReference type="Proteomes" id="UP001054837"/>
    </source>
</evidence>
<dbReference type="Proteomes" id="UP001054837">
    <property type="component" value="Unassembled WGS sequence"/>
</dbReference>
<keyword evidence="2" id="KW-1185">Reference proteome</keyword>
<dbReference type="EMBL" id="BPLQ01012987">
    <property type="protein sequence ID" value="GIY69041.1"/>
    <property type="molecule type" value="Genomic_DNA"/>
</dbReference>
<proteinExistence type="predicted"/>
<comment type="caution">
    <text evidence="1">The sequence shown here is derived from an EMBL/GenBank/DDBJ whole genome shotgun (WGS) entry which is preliminary data.</text>
</comment>
<accession>A0AAV4VFY2</accession>
<protein>
    <submittedName>
        <fullName evidence="1">Uncharacterized protein</fullName>
    </submittedName>
</protein>
<organism evidence="1 2">
    <name type="scientific">Caerostris darwini</name>
    <dbReference type="NCBI Taxonomy" id="1538125"/>
    <lineage>
        <taxon>Eukaryota</taxon>
        <taxon>Metazoa</taxon>
        <taxon>Ecdysozoa</taxon>
        <taxon>Arthropoda</taxon>
        <taxon>Chelicerata</taxon>
        <taxon>Arachnida</taxon>
        <taxon>Araneae</taxon>
        <taxon>Araneomorphae</taxon>
        <taxon>Entelegynae</taxon>
        <taxon>Araneoidea</taxon>
        <taxon>Araneidae</taxon>
        <taxon>Caerostris</taxon>
    </lineage>
</organism>
<evidence type="ECO:0000313" key="1">
    <source>
        <dbReference type="EMBL" id="GIY69041.1"/>
    </source>
</evidence>